<dbReference type="OrthoDB" id="3288147at2759"/>
<protein>
    <submittedName>
        <fullName evidence="2">Uncharacterized protein</fullName>
    </submittedName>
</protein>
<evidence type="ECO:0000256" key="1">
    <source>
        <dbReference type="SAM" id="MobiDB-lite"/>
    </source>
</evidence>
<evidence type="ECO:0000313" key="3">
    <source>
        <dbReference type="Proteomes" id="UP000076532"/>
    </source>
</evidence>
<dbReference type="Proteomes" id="UP000076532">
    <property type="component" value="Unassembled WGS sequence"/>
</dbReference>
<dbReference type="EMBL" id="KV417686">
    <property type="protein sequence ID" value="KZP10103.1"/>
    <property type="molecule type" value="Genomic_DNA"/>
</dbReference>
<gene>
    <name evidence="2" type="ORF">FIBSPDRAFT_221726</name>
</gene>
<sequence>MQIMTPRPRVCQLSACCFLPLQRPSCHSPPTRCHPSLSSAPPSTSPPTMAEKWHLGSTKVNPLSGQESSFRTSLRAIKAQLFISKTIKDFDKLYPPYEQYSVEEVIEGIEEHAMIHRDASWKSEALRHLYAFVVRIAIGECACWGKRQSATRSCA</sequence>
<name>A0A165Z0A4_9AGAM</name>
<evidence type="ECO:0000313" key="2">
    <source>
        <dbReference type="EMBL" id="KZP10103.1"/>
    </source>
</evidence>
<reference evidence="2 3" key="1">
    <citation type="journal article" date="2016" name="Mol. Biol. Evol.">
        <title>Comparative Genomics of Early-Diverging Mushroom-Forming Fungi Provides Insights into the Origins of Lignocellulose Decay Capabilities.</title>
        <authorList>
            <person name="Nagy L.G."/>
            <person name="Riley R."/>
            <person name="Tritt A."/>
            <person name="Adam C."/>
            <person name="Daum C."/>
            <person name="Floudas D."/>
            <person name="Sun H."/>
            <person name="Yadav J.S."/>
            <person name="Pangilinan J."/>
            <person name="Larsson K.H."/>
            <person name="Matsuura K."/>
            <person name="Barry K."/>
            <person name="Labutti K."/>
            <person name="Kuo R."/>
            <person name="Ohm R.A."/>
            <person name="Bhattacharya S.S."/>
            <person name="Shirouzu T."/>
            <person name="Yoshinaga Y."/>
            <person name="Martin F.M."/>
            <person name="Grigoriev I.V."/>
            <person name="Hibbett D.S."/>
        </authorList>
    </citation>
    <scope>NUCLEOTIDE SEQUENCE [LARGE SCALE GENOMIC DNA]</scope>
    <source>
        <strain evidence="2 3">CBS 109695</strain>
    </source>
</reference>
<organism evidence="2 3">
    <name type="scientific">Athelia psychrophila</name>
    <dbReference type="NCBI Taxonomy" id="1759441"/>
    <lineage>
        <taxon>Eukaryota</taxon>
        <taxon>Fungi</taxon>
        <taxon>Dikarya</taxon>
        <taxon>Basidiomycota</taxon>
        <taxon>Agaricomycotina</taxon>
        <taxon>Agaricomycetes</taxon>
        <taxon>Agaricomycetidae</taxon>
        <taxon>Atheliales</taxon>
        <taxon>Atheliaceae</taxon>
        <taxon>Athelia</taxon>
    </lineage>
</organism>
<accession>A0A165Z0A4</accession>
<keyword evidence="3" id="KW-1185">Reference proteome</keyword>
<proteinExistence type="predicted"/>
<dbReference type="AlphaFoldDB" id="A0A165Z0A4"/>
<feature type="region of interest" description="Disordered" evidence="1">
    <location>
        <begin position="30"/>
        <end position="49"/>
    </location>
</feature>